<dbReference type="EMBL" id="MRTF01000002">
    <property type="protein sequence ID" value="OME94977.1"/>
    <property type="molecule type" value="Genomic_DNA"/>
</dbReference>
<comment type="caution">
    <text evidence="1">The sequence shown here is derived from an EMBL/GenBank/DDBJ whole genome shotgun (WGS) entry which is preliminary data.</text>
</comment>
<organism evidence="1 2">
    <name type="scientific">Paenibacillus lautus</name>
    <name type="common">Bacillus lautus</name>
    <dbReference type="NCBI Taxonomy" id="1401"/>
    <lineage>
        <taxon>Bacteria</taxon>
        <taxon>Bacillati</taxon>
        <taxon>Bacillota</taxon>
        <taxon>Bacilli</taxon>
        <taxon>Bacillales</taxon>
        <taxon>Paenibacillaceae</taxon>
        <taxon>Paenibacillus</taxon>
    </lineage>
</organism>
<protein>
    <submittedName>
        <fullName evidence="1">Uncharacterized protein</fullName>
    </submittedName>
</protein>
<proteinExistence type="predicted"/>
<evidence type="ECO:0000313" key="1">
    <source>
        <dbReference type="EMBL" id="OME94977.1"/>
    </source>
</evidence>
<dbReference type="AlphaFoldDB" id="A0A1R1B5Z1"/>
<sequence length="143" mass="16871">MINFPCSTDGTPLFELIGKEVEVTCVIDKKPSYLKAEYDSKRISGHRKPEILWDIEYIPLTGDYKIIIIIVHQPKRFDTDVSSYNDHRLYVCNYSNVKVSQVMGGRILNLHTPEWHESLNYFRQYTEEIQDRIETLEDELDEK</sequence>
<accession>A0A1R1B5Z1</accession>
<evidence type="ECO:0000313" key="2">
    <source>
        <dbReference type="Proteomes" id="UP000187074"/>
    </source>
</evidence>
<gene>
    <name evidence="1" type="ORF">BK123_07755</name>
</gene>
<dbReference type="RefSeq" id="WP_076321797.1">
    <property type="nucleotide sequence ID" value="NZ_MRTF01000002.1"/>
</dbReference>
<dbReference type="Proteomes" id="UP000187074">
    <property type="component" value="Unassembled WGS sequence"/>
</dbReference>
<name>A0A1R1B5Z1_PAELA</name>
<reference evidence="1 2" key="1">
    <citation type="submission" date="2016-11" db="EMBL/GenBank/DDBJ databases">
        <title>Paenibacillus species isolates.</title>
        <authorList>
            <person name="Beno S.M."/>
        </authorList>
    </citation>
    <scope>NUCLEOTIDE SEQUENCE [LARGE SCALE GENOMIC DNA]</scope>
    <source>
        <strain evidence="1 2">FSL F4-0100</strain>
    </source>
</reference>